<sequence length="226" mass="25337">MRLQAAILLCIAVLWSPADAQDEAKMLAAWHCCDQIDGCCVNMIRHLRPVYSTCSSIADEETATKIYECANKALYPEQKWVSMQKKDELCTVVLEENLPDLLQSHKAFGCVEACHRAAITPGLSNDDITATLRLSCTLRNQRYKCYRRCLDQLADGTLLSPSECVCLSKELQLVGNVLAPTIPLPTVDMEGANTPEEQEARVKEAWRLHRIKFNLTTPTKTPKNQQ</sequence>
<protein>
    <recommendedName>
        <fullName evidence="4">Secreted protein</fullName>
    </recommendedName>
</protein>
<comment type="caution">
    <text evidence="2">The sequence shown here is derived from an EMBL/GenBank/DDBJ whole genome shotgun (WGS) entry which is preliminary data.</text>
</comment>
<feature type="chain" id="PRO_5041363002" description="Secreted protein" evidence="1">
    <location>
        <begin position="21"/>
        <end position="226"/>
    </location>
</feature>
<feature type="signal peptide" evidence="1">
    <location>
        <begin position="1"/>
        <end position="20"/>
    </location>
</feature>
<dbReference type="Proteomes" id="UP001177023">
    <property type="component" value="Unassembled WGS sequence"/>
</dbReference>
<organism evidence="2 3">
    <name type="scientific">Mesorhabditis spiculigera</name>
    <dbReference type="NCBI Taxonomy" id="96644"/>
    <lineage>
        <taxon>Eukaryota</taxon>
        <taxon>Metazoa</taxon>
        <taxon>Ecdysozoa</taxon>
        <taxon>Nematoda</taxon>
        <taxon>Chromadorea</taxon>
        <taxon>Rhabditida</taxon>
        <taxon>Rhabditina</taxon>
        <taxon>Rhabditomorpha</taxon>
        <taxon>Rhabditoidea</taxon>
        <taxon>Rhabditidae</taxon>
        <taxon>Mesorhabditinae</taxon>
        <taxon>Mesorhabditis</taxon>
    </lineage>
</organism>
<dbReference type="Pfam" id="PF09232">
    <property type="entry name" value="Caenor_Her-1"/>
    <property type="match status" value="1"/>
</dbReference>
<dbReference type="InterPro" id="IPR036341">
    <property type="entry name" value="Her-1_sf"/>
</dbReference>
<evidence type="ECO:0000313" key="3">
    <source>
        <dbReference type="Proteomes" id="UP001177023"/>
    </source>
</evidence>
<keyword evidence="1" id="KW-0732">Signal</keyword>
<feature type="non-terminal residue" evidence="2">
    <location>
        <position position="1"/>
    </location>
</feature>
<proteinExistence type="predicted"/>
<keyword evidence="3" id="KW-1185">Reference proteome</keyword>
<dbReference type="SUPFAM" id="SSF110014">
    <property type="entry name" value="Her-1"/>
    <property type="match status" value="1"/>
</dbReference>
<evidence type="ECO:0000313" key="2">
    <source>
        <dbReference type="EMBL" id="CAJ0581642.1"/>
    </source>
</evidence>
<gene>
    <name evidence="2" type="ORF">MSPICULIGERA_LOCUS19797</name>
</gene>
<dbReference type="EMBL" id="CATQJA010002663">
    <property type="protein sequence ID" value="CAJ0581642.1"/>
    <property type="molecule type" value="Genomic_DNA"/>
</dbReference>
<reference evidence="2" key="1">
    <citation type="submission" date="2023-06" db="EMBL/GenBank/DDBJ databases">
        <authorList>
            <person name="Delattre M."/>
        </authorList>
    </citation>
    <scope>NUCLEOTIDE SEQUENCE</scope>
    <source>
        <strain evidence="2">AF72</strain>
    </source>
</reference>
<dbReference type="InterPro" id="IPR015313">
    <property type="entry name" value="Her-1"/>
</dbReference>
<evidence type="ECO:0008006" key="4">
    <source>
        <dbReference type="Google" id="ProtNLM"/>
    </source>
</evidence>
<dbReference type="AlphaFoldDB" id="A0AA36G6R2"/>
<evidence type="ECO:0000256" key="1">
    <source>
        <dbReference type="SAM" id="SignalP"/>
    </source>
</evidence>
<name>A0AA36G6R2_9BILA</name>
<accession>A0AA36G6R2</accession>